<keyword evidence="13" id="KW-1185">Reference proteome</keyword>
<dbReference type="Pfam" id="PF01590">
    <property type="entry name" value="GAF"/>
    <property type="match status" value="1"/>
</dbReference>
<evidence type="ECO:0000313" key="13">
    <source>
        <dbReference type="Proteomes" id="UP000324853"/>
    </source>
</evidence>
<evidence type="ECO:0000259" key="11">
    <source>
        <dbReference type="PROSITE" id="PS50887"/>
    </source>
</evidence>
<comment type="caution">
    <text evidence="12">The sequence shown here is derived from an EMBL/GenBank/DDBJ whole genome shotgun (WGS) entry which is preliminary data.</text>
</comment>
<dbReference type="Gene3D" id="3.30.450.40">
    <property type="match status" value="1"/>
</dbReference>
<dbReference type="SMART" id="SM00267">
    <property type="entry name" value="GGDEF"/>
    <property type="match status" value="1"/>
</dbReference>
<feature type="domain" description="GGDEF" evidence="11">
    <location>
        <begin position="713"/>
        <end position="848"/>
    </location>
</feature>
<reference evidence="12 13" key="1">
    <citation type="submission" date="2019-08" db="EMBL/GenBank/DDBJ databases">
        <title>Bradyrhizobium hipponensis sp. nov., a rhizobium isolated from a Lupinus angustifolius root nodule in Tunisia.</title>
        <authorList>
            <person name="Off K."/>
            <person name="Rejili M."/>
            <person name="Mars M."/>
            <person name="Brachmann A."/>
            <person name="Marin M."/>
        </authorList>
    </citation>
    <scope>NUCLEOTIDE SEQUENCE [LARGE SCALE GENOMIC DNA]</scope>
    <source>
        <strain evidence="12 13">CTAW11</strain>
    </source>
</reference>
<dbReference type="SMART" id="SM01079">
    <property type="entry name" value="CHASE"/>
    <property type="match status" value="1"/>
</dbReference>
<dbReference type="Gene3D" id="3.30.450.350">
    <property type="entry name" value="CHASE domain"/>
    <property type="match status" value="1"/>
</dbReference>
<dbReference type="CDD" id="cd01949">
    <property type="entry name" value="GGDEF"/>
    <property type="match status" value="1"/>
</dbReference>
<dbReference type="PROSITE" id="PS50887">
    <property type="entry name" value="GGDEF"/>
    <property type="match status" value="1"/>
</dbReference>
<dbReference type="InterPro" id="IPR000014">
    <property type="entry name" value="PAS"/>
</dbReference>
<protein>
    <recommendedName>
        <fullName evidence="2">diguanylate cyclase</fullName>
        <ecNumber evidence="2">2.7.7.65</ecNumber>
    </recommendedName>
</protein>
<evidence type="ECO:0000313" key="12">
    <source>
        <dbReference type="EMBL" id="TYL83586.1"/>
    </source>
</evidence>
<evidence type="ECO:0000259" key="10">
    <source>
        <dbReference type="PROSITE" id="PS50839"/>
    </source>
</evidence>
<comment type="subcellular location">
    <subcellularLocation>
        <location evidence="1">Membrane</location>
    </subcellularLocation>
</comment>
<dbReference type="Gene3D" id="3.30.70.270">
    <property type="match status" value="1"/>
</dbReference>
<evidence type="ECO:0000256" key="7">
    <source>
        <dbReference type="SAM" id="Coils"/>
    </source>
</evidence>
<evidence type="ECO:0000256" key="8">
    <source>
        <dbReference type="SAM" id="MobiDB-lite"/>
    </source>
</evidence>
<dbReference type="InterPro" id="IPR035965">
    <property type="entry name" value="PAS-like_dom_sf"/>
</dbReference>
<dbReference type="Pfam" id="PF03924">
    <property type="entry name" value="CHASE"/>
    <property type="match status" value="1"/>
</dbReference>
<dbReference type="PANTHER" id="PTHR45138:SF9">
    <property type="entry name" value="DIGUANYLATE CYCLASE DGCM-RELATED"/>
    <property type="match status" value="1"/>
</dbReference>
<dbReference type="SMART" id="SM00065">
    <property type="entry name" value="GAF"/>
    <property type="match status" value="1"/>
</dbReference>
<dbReference type="NCBIfam" id="TIGR00254">
    <property type="entry name" value="GGDEF"/>
    <property type="match status" value="1"/>
</dbReference>
<feature type="region of interest" description="Disordered" evidence="8">
    <location>
        <begin position="843"/>
        <end position="865"/>
    </location>
</feature>
<evidence type="ECO:0000256" key="1">
    <source>
        <dbReference type="ARBA" id="ARBA00004370"/>
    </source>
</evidence>
<keyword evidence="7" id="KW-0175">Coiled coil</keyword>
<dbReference type="EC" id="2.7.7.65" evidence="2"/>
<feature type="domain" description="CHASE" evidence="10">
    <location>
        <begin position="151"/>
        <end position="325"/>
    </location>
</feature>
<dbReference type="InterPro" id="IPR000160">
    <property type="entry name" value="GGDEF_dom"/>
</dbReference>
<dbReference type="FunFam" id="3.30.70.270:FF:000001">
    <property type="entry name" value="Diguanylate cyclase domain protein"/>
    <property type="match status" value="1"/>
</dbReference>
<keyword evidence="3 9" id="KW-0812">Transmembrane</keyword>
<feature type="transmembrane region" description="Helical" evidence="9">
    <location>
        <begin position="343"/>
        <end position="363"/>
    </location>
</feature>
<evidence type="ECO:0000256" key="9">
    <source>
        <dbReference type="SAM" id="Phobius"/>
    </source>
</evidence>
<dbReference type="InterPro" id="IPR029787">
    <property type="entry name" value="Nucleotide_cyclase"/>
</dbReference>
<name>A0A5S4WSK9_9BRAD</name>
<dbReference type="InterPro" id="IPR042240">
    <property type="entry name" value="CHASE_sf"/>
</dbReference>
<dbReference type="SUPFAM" id="SSF55785">
    <property type="entry name" value="PYP-like sensor domain (PAS domain)"/>
    <property type="match status" value="1"/>
</dbReference>
<dbReference type="PROSITE" id="PS50839">
    <property type="entry name" value="CHASE"/>
    <property type="match status" value="1"/>
</dbReference>
<dbReference type="PANTHER" id="PTHR45138">
    <property type="entry name" value="REGULATORY COMPONENTS OF SENSORY TRANSDUCTION SYSTEM"/>
    <property type="match status" value="1"/>
</dbReference>
<proteinExistence type="predicted"/>
<organism evidence="12 13">
    <name type="scientific">Bradyrhizobium cytisi</name>
    <dbReference type="NCBI Taxonomy" id="515489"/>
    <lineage>
        <taxon>Bacteria</taxon>
        <taxon>Pseudomonadati</taxon>
        <taxon>Pseudomonadota</taxon>
        <taxon>Alphaproteobacteria</taxon>
        <taxon>Hyphomicrobiales</taxon>
        <taxon>Nitrobacteraceae</taxon>
        <taxon>Bradyrhizobium</taxon>
    </lineage>
</organism>
<dbReference type="OrthoDB" id="9812260at2"/>
<dbReference type="SUPFAM" id="SSF55073">
    <property type="entry name" value="Nucleotide cyclase"/>
    <property type="match status" value="1"/>
</dbReference>
<dbReference type="AlphaFoldDB" id="A0A5S4WSK9"/>
<feature type="coiled-coil region" evidence="7">
    <location>
        <begin position="491"/>
        <end position="522"/>
    </location>
</feature>
<evidence type="ECO:0000256" key="4">
    <source>
        <dbReference type="ARBA" id="ARBA00022989"/>
    </source>
</evidence>
<dbReference type="Pfam" id="PF00990">
    <property type="entry name" value="GGDEF"/>
    <property type="match status" value="1"/>
</dbReference>
<dbReference type="CDD" id="cd00130">
    <property type="entry name" value="PAS"/>
    <property type="match status" value="1"/>
</dbReference>
<dbReference type="InterPro" id="IPR006189">
    <property type="entry name" value="CHASE_dom"/>
</dbReference>
<keyword evidence="5 9" id="KW-0472">Membrane</keyword>
<dbReference type="GO" id="GO:0043709">
    <property type="term" value="P:cell adhesion involved in single-species biofilm formation"/>
    <property type="evidence" value="ECO:0007669"/>
    <property type="project" value="TreeGrafter"/>
</dbReference>
<dbReference type="SUPFAM" id="SSF55781">
    <property type="entry name" value="GAF domain-like"/>
    <property type="match status" value="1"/>
</dbReference>
<dbReference type="EMBL" id="VSSR01000027">
    <property type="protein sequence ID" value="TYL83586.1"/>
    <property type="molecule type" value="Genomic_DNA"/>
</dbReference>
<accession>A0A5S4WSK9</accession>
<sequence>MALRGMLGSARTRTIAATGAILVVGLSLTFAARVLSERMLAADMQRRFSADAADISAAVGERLRTHAEVLVSMQGLYASIGGTVDRAQFRRYIDVLDLGRRYPGFQALQALRHVTPDGLDAFLAEVRADGSVDSAGQPDFALKPPGKRAVYDIVEFVEPIRGNEDALGFDAAANPAQLDSLRRTAETGRIVATPPVKLVQDRSGGLGFILRAPIYRAGEPAQTPSQRVAALRGFVASVYRMNDLMRGVLDPRSLQQMQVQIVDRGYAKQARDGTMSGEAEDPTAASTLMYNSTEPNVSLVSQVAEPGGVAADRSLVVGERVWRLVFNARPGSIYAVDHVVPDLVLASGAVITLLIALIAGIGLRSRRLFGNLMALDAEQRALVDNPLAGILFTRGHKILRSNRRVAELCGRLSDELQNETVESLLASDADSQVFGATLTKIRDSAMASAAQLHLRRKDGSTVLIDAYGKPLPSARGGEGEILWIVQDKTDVMLAEAERAEHARQLQDTNARLTSSLKASEIRTKEIALLTELSGVLQSCQKPDEIFAAVETYAGFLFPDEAGALYLMNDARDGVTRGPRWGEVTSTAQAFALDDCWALRRGTKFPVSEASQGLVCGHACCEAGIGTYLCQPLIAQNTLLGVLYREAAGTSFADDTDQLATMLAEQISLALANLQLREQLRSQAIRDQLTGLYNRRFLEDALARESGRAMRTGETMALLIIDVDHFKKINDTFGHESGDAVLRELGTVLEKTIRKTDIVGRFGGEEFLVLMPGADIDAALARANAVLDAVRAMHVDIPNGAPLRNITASIGLAVTPLHVPKGDMLVAAADAALYQAKGQGRNRVVESDRRSLMAPPAPLAKTGTEG</sequence>
<comment type="catalytic activity">
    <reaction evidence="6">
        <text>2 GTP = 3',3'-c-di-GMP + 2 diphosphate</text>
        <dbReference type="Rhea" id="RHEA:24898"/>
        <dbReference type="ChEBI" id="CHEBI:33019"/>
        <dbReference type="ChEBI" id="CHEBI:37565"/>
        <dbReference type="ChEBI" id="CHEBI:58805"/>
        <dbReference type="EC" id="2.7.7.65"/>
    </reaction>
</comment>
<dbReference type="GO" id="GO:1902201">
    <property type="term" value="P:negative regulation of bacterial-type flagellum-dependent cell motility"/>
    <property type="evidence" value="ECO:0007669"/>
    <property type="project" value="TreeGrafter"/>
</dbReference>
<evidence type="ECO:0000256" key="5">
    <source>
        <dbReference type="ARBA" id="ARBA00023136"/>
    </source>
</evidence>
<dbReference type="GO" id="GO:0007165">
    <property type="term" value="P:signal transduction"/>
    <property type="evidence" value="ECO:0007669"/>
    <property type="project" value="UniProtKB-ARBA"/>
</dbReference>
<evidence type="ECO:0000256" key="6">
    <source>
        <dbReference type="ARBA" id="ARBA00034247"/>
    </source>
</evidence>
<dbReference type="Proteomes" id="UP000324853">
    <property type="component" value="Unassembled WGS sequence"/>
</dbReference>
<dbReference type="Gene3D" id="3.30.450.20">
    <property type="entry name" value="PAS domain"/>
    <property type="match status" value="1"/>
</dbReference>
<dbReference type="NCBIfam" id="TIGR00229">
    <property type="entry name" value="sensory_box"/>
    <property type="match status" value="1"/>
</dbReference>
<dbReference type="InterPro" id="IPR029016">
    <property type="entry name" value="GAF-like_dom_sf"/>
</dbReference>
<keyword evidence="4 9" id="KW-1133">Transmembrane helix</keyword>
<evidence type="ECO:0000256" key="3">
    <source>
        <dbReference type="ARBA" id="ARBA00022692"/>
    </source>
</evidence>
<dbReference type="InterPro" id="IPR043128">
    <property type="entry name" value="Rev_trsase/Diguanyl_cyclase"/>
</dbReference>
<dbReference type="RefSeq" id="WP_148752243.1">
    <property type="nucleotide sequence ID" value="NZ_VSSR01000027.1"/>
</dbReference>
<dbReference type="InterPro" id="IPR050469">
    <property type="entry name" value="Diguanylate_Cyclase"/>
</dbReference>
<dbReference type="GO" id="GO:0052621">
    <property type="term" value="F:diguanylate cyclase activity"/>
    <property type="evidence" value="ECO:0007669"/>
    <property type="project" value="UniProtKB-EC"/>
</dbReference>
<dbReference type="InterPro" id="IPR003018">
    <property type="entry name" value="GAF"/>
</dbReference>
<gene>
    <name evidence="12" type="ORF">FXB38_17980</name>
</gene>
<evidence type="ECO:0000256" key="2">
    <source>
        <dbReference type="ARBA" id="ARBA00012528"/>
    </source>
</evidence>
<dbReference type="GO" id="GO:0005886">
    <property type="term" value="C:plasma membrane"/>
    <property type="evidence" value="ECO:0007669"/>
    <property type="project" value="TreeGrafter"/>
</dbReference>